<sequence length="75" mass="8802">MCFDGLFPICIHLPVVRRILMSIFFLLDCIVICFSFHESLHDNWVQRFVLYAMIGSLKSEEQREIRLCGCLFSSL</sequence>
<keyword evidence="1" id="KW-1133">Transmembrane helix</keyword>
<keyword evidence="1" id="KW-0472">Membrane</keyword>
<feature type="transmembrane region" description="Helical" evidence="1">
    <location>
        <begin position="15"/>
        <end position="37"/>
    </location>
</feature>
<proteinExistence type="predicted"/>
<protein>
    <submittedName>
        <fullName evidence="2">Uncharacterized protein</fullName>
    </submittedName>
</protein>
<dbReference type="AlphaFoldDB" id="A0A2P2QYM6"/>
<organism evidence="2">
    <name type="scientific">Rhizophora mucronata</name>
    <name type="common">Asiatic mangrove</name>
    <dbReference type="NCBI Taxonomy" id="61149"/>
    <lineage>
        <taxon>Eukaryota</taxon>
        <taxon>Viridiplantae</taxon>
        <taxon>Streptophyta</taxon>
        <taxon>Embryophyta</taxon>
        <taxon>Tracheophyta</taxon>
        <taxon>Spermatophyta</taxon>
        <taxon>Magnoliopsida</taxon>
        <taxon>eudicotyledons</taxon>
        <taxon>Gunneridae</taxon>
        <taxon>Pentapetalae</taxon>
        <taxon>rosids</taxon>
        <taxon>fabids</taxon>
        <taxon>Malpighiales</taxon>
        <taxon>Rhizophoraceae</taxon>
        <taxon>Rhizophora</taxon>
    </lineage>
</organism>
<name>A0A2P2QYM6_RHIMU</name>
<evidence type="ECO:0000313" key="2">
    <source>
        <dbReference type="EMBL" id="MBX72098.1"/>
    </source>
</evidence>
<keyword evidence="1" id="KW-0812">Transmembrane</keyword>
<accession>A0A2P2QYM6</accession>
<dbReference type="EMBL" id="GGEC01091614">
    <property type="protein sequence ID" value="MBX72098.1"/>
    <property type="molecule type" value="Transcribed_RNA"/>
</dbReference>
<reference evidence="2" key="1">
    <citation type="submission" date="2018-02" db="EMBL/GenBank/DDBJ databases">
        <title>Rhizophora mucronata_Transcriptome.</title>
        <authorList>
            <person name="Meera S.P."/>
            <person name="Sreeshan A."/>
            <person name="Augustine A."/>
        </authorList>
    </citation>
    <scope>NUCLEOTIDE SEQUENCE</scope>
    <source>
        <tissue evidence="2">Leaf</tissue>
    </source>
</reference>
<evidence type="ECO:0000256" key="1">
    <source>
        <dbReference type="SAM" id="Phobius"/>
    </source>
</evidence>